<evidence type="ECO:0000256" key="3">
    <source>
        <dbReference type="ARBA" id="ARBA00022490"/>
    </source>
</evidence>
<dbReference type="FunFam" id="3.90.1530.30:FF:000001">
    <property type="entry name" value="Chromosome partitioning protein ParB"/>
    <property type="match status" value="1"/>
</dbReference>
<dbReference type="InterPro" id="IPR003115">
    <property type="entry name" value="ParB_N"/>
</dbReference>
<dbReference type="InterPro" id="IPR041468">
    <property type="entry name" value="HTH_ParB/Spo0J"/>
</dbReference>
<dbReference type="InterPro" id="IPR050336">
    <property type="entry name" value="Chromosome_partition/occlusion"/>
</dbReference>
<dbReference type="RefSeq" id="WP_053432358.1">
    <property type="nucleotide sequence ID" value="NZ_CP040441.1"/>
</dbReference>
<evidence type="ECO:0000256" key="2">
    <source>
        <dbReference type="ARBA" id="ARBA00006295"/>
    </source>
</evidence>
<evidence type="ECO:0000259" key="6">
    <source>
        <dbReference type="SMART" id="SM00470"/>
    </source>
</evidence>
<proteinExistence type="inferred from homology"/>
<dbReference type="PATRIC" id="fig|136160.3.peg.3564"/>
<dbReference type="Pfam" id="PF23552">
    <property type="entry name" value="ParB_C"/>
    <property type="match status" value="1"/>
</dbReference>
<evidence type="ECO:0000256" key="5">
    <source>
        <dbReference type="ARBA" id="ARBA00023125"/>
    </source>
</evidence>
<accession>A0A0M0KCC5</accession>
<dbReference type="GO" id="GO:0009295">
    <property type="term" value="C:nucleoid"/>
    <property type="evidence" value="ECO:0007669"/>
    <property type="project" value="UniProtKB-SubCell"/>
</dbReference>
<dbReference type="Gene3D" id="3.90.1530.30">
    <property type="match status" value="1"/>
</dbReference>
<dbReference type="PANTHER" id="PTHR33375:SF1">
    <property type="entry name" value="CHROMOSOME-PARTITIONING PROTEIN PARB-RELATED"/>
    <property type="match status" value="1"/>
</dbReference>
<dbReference type="NCBIfam" id="TIGR00180">
    <property type="entry name" value="parB_part"/>
    <property type="match status" value="1"/>
</dbReference>
<dbReference type="GO" id="GO:0007059">
    <property type="term" value="P:chromosome segregation"/>
    <property type="evidence" value="ECO:0007669"/>
    <property type="project" value="UniProtKB-KW"/>
</dbReference>
<dbReference type="InterPro" id="IPR036086">
    <property type="entry name" value="ParB/Sulfiredoxin_sf"/>
</dbReference>
<keyword evidence="4" id="KW-0159">Chromosome partition</keyword>
<dbReference type="CDD" id="cd16393">
    <property type="entry name" value="SPO0J_N"/>
    <property type="match status" value="1"/>
</dbReference>
<dbReference type="SUPFAM" id="SSF110849">
    <property type="entry name" value="ParB/Sulfiredoxin"/>
    <property type="match status" value="1"/>
</dbReference>
<gene>
    <name evidence="7" type="ORF">AMD02_18015</name>
</gene>
<comment type="caution">
    <text evidence="7">The sequence shown here is derived from an EMBL/GenBank/DDBJ whole genome shotgun (WGS) entry which is preliminary data.</text>
</comment>
<dbReference type="FunFam" id="1.10.10.2830:FF:000001">
    <property type="entry name" value="Chromosome partitioning protein ParB"/>
    <property type="match status" value="1"/>
</dbReference>
<dbReference type="GO" id="GO:0045881">
    <property type="term" value="P:positive regulation of sporulation resulting in formation of a cellular spore"/>
    <property type="evidence" value="ECO:0007669"/>
    <property type="project" value="TreeGrafter"/>
</dbReference>
<dbReference type="GO" id="GO:0005694">
    <property type="term" value="C:chromosome"/>
    <property type="evidence" value="ECO:0007669"/>
    <property type="project" value="TreeGrafter"/>
</dbReference>
<evidence type="ECO:0000256" key="4">
    <source>
        <dbReference type="ARBA" id="ARBA00022829"/>
    </source>
</evidence>
<evidence type="ECO:0000256" key="1">
    <source>
        <dbReference type="ARBA" id="ARBA00004453"/>
    </source>
</evidence>
<sequence length="288" mass="32786">MGKGLGKGLNAFFPEAVDETTEQVEEVKLLELRPNPYQPRKTFSEEALQELADSIKEHGILQPIVVRKSSVKGYEIVVGERRFRAAERAGLVKVPVVIRELDDQKMMEMALIENLQREDLNPIEEANAYEKLMTHLQMTQEQLAVRLGKSRPHIANHLRLLQLPKVVQEFISEGKLSMGHGRALLGLANKNEISSVLNKILEEKLSVRQVEALVQQMNERVSRGTKKTKPKLSPFLKERQDFLRSHFGTSVAIKKGKKKGKIEIEFFSDDDLERILEMLSPEQQTEGK</sequence>
<comment type="subcellular location">
    <subcellularLocation>
        <location evidence="1">Cytoplasm</location>
        <location evidence="1">Nucleoid</location>
    </subcellularLocation>
</comment>
<feature type="domain" description="ParB-like N-terminal" evidence="6">
    <location>
        <begin position="25"/>
        <end position="115"/>
    </location>
</feature>
<keyword evidence="5" id="KW-0238">DNA-binding</keyword>
<organism evidence="7">
    <name type="scientific">Halalkalibacterium halodurans</name>
    <name type="common">Bacillus halodurans</name>
    <dbReference type="NCBI Taxonomy" id="86665"/>
    <lineage>
        <taxon>Bacteria</taxon>
        <taxon>Bacillati</taxon>
        <taxon>Bacillota</taxon>
        <taxon>Bacilli</taxon>
        <taxon>Bacillales</taxon>
        <taxon>Bacillaceae</taxon>
        <taxon>Halalkalibacterium (ex Joshi et al. 2022)</taxon>
    </lineage>
</organism>
<dbReference type="InterPro" id="IPR004437">
    <property type="entry name" value="ParB/RepB/Spo0J"/>
</dbReference>
<protein>
    <submittedName>
        <fullName evidence="7">Chromosome partitioning protein ParB</fullName>
    </submittedName>
</protein>
<dbReference type="Pfam" id="PF17762">
    <property type="entry name" value="HTH_ParB"/>
    <property type="match status" value="1"/>
</dbReference>
<dbReference type="PANTHER" id="PTHR33375">
    <property type="entry name" value="CHROMOSOME-PARTITIONING PROTEIN PARB-RELATED"/>
    <property type="match status" value="1"/>
</dbReference>
<dbReference type="GeneID" id="87599640"/>
<dbReference type="SMART" id="SM00470">
    <property type="entry name" value="ParB"/>
    <property type="match status" value="1"/>
</dbReference>
<evidence type="ECO:0000313" key="7">
    <source>
        <dbReference type="EMBL" id="KOO36496.1"/>
    </source>
</evidence>
<dbReference type="Gene3D" id="1.10.10.2830">
    <property type="match status" value="1"/>
</dbReference>
<dbReference type="GO" id="GO:0003677">
    <property type="term" value="F:DNA binding"/>
    <property type="evidence" value="ECO:0007669"/>
    <property type="project" value="UniProtKB-KW"/>
</dbReference>
<reference evidence="7" key="1">
    <citation type="submission" date="2015-08" db="EMBL/GenBank/DDBJ databases">
        <title>Complete DNA Sequence of Pseudomonas syringae pv. actinidiae, the Causal Agent of Kiwifruit Canker Disease.</title>
        <authorList>
            <person name="Rikkerink E.H.A."/>
            <person name="Fineran P.C."/>
        </authorList>
    </citation>
    <scope>NUCLEOTIDE SEQUENCE</scope>
    <source>
        <strain evidence="7">DSM 13666</strain>
    </source>
</reference>
<dbReference type="AlphaFoldDB" id="A0A0M0KCC5"/>
<dbReference type="SUPFAM" id="SSF109709">
    <property type="entry name" value="KorB DNA-binding domain-like"/>
    <property type="match status" value="1"/>
</dbReference>
<keyword evidence="3" id="KW-0963">Cytoplasm</keyword>
<dbReference type="EMBL" id="LILD01000010">
    <property type="protein sequence ID" value="KOO36496.1"/>
    <property type="molecule type" value="Genomic_DNA"/>
</dbReference>
<dbReference type="Pfam" id="PF02195">
    <property type="entry name" value="ParB_N"/>
    <property type="match status" value="1"/>
</dbReference>
<dbReference type="InterPro" id="IPR057240">
    <property type="entry name" value="ParB_dimer_C"/>
</dbReference>
<comment type="similarity">
    <text evidence="2">Belongs to the ParB family.</text>
</comment>
<name>A0A0M0KCC5_ALKHA</name>